<gene>
    <name evidence="1" type="ORF">HPB50_021830</name>
</gene>
<sequence length="145" mass="16631">MGSTTNVIRLYEGNKVPTWVYFNSIMLRVSLYRKQTGFCKACGILGHRPDVCPRPDIKLTRATDTSARPSAGSTARVATADRACKGRYKVPHIVKQRRWRTRTREVRDLTVDGRKTSPQRIPSPPGILRWRKKSEVGRDRDPLRR</sequence>
<proteinExistence type="predicted"/>
<dbReference type="Proteomes" id="UP000821845">
    <property type="component" value="Chromosome 6"/>
</dbReference>
<dbReference type="EMBL" id="CM023486">
    <property type="protein sequence ID" value="KAH6928948.1"/>
    <property type="molecule type" value="Genomic_DNA"/>
</dbReference>
<accession>A0ACB7S227</accession>
<reference evidence="1" key="1">
    <citation type="submission" date="2020-05" db="EMBL/GenBank/DDBJ databases">
        <title>Large-scale comparative analyses of tick genomes elucidate their genetic diversity and vector capacities.</title>
        <authorList>
            <person name="Jia N."/>
            <person name="Wang J."/>
            <person name="Shi W."/>
            <person name="Du L."/>
            <person name="Sun Y."/>
            <person name="Zhan W."/>
            <person name="Jiang J."/>
            <person name="Wang Q."/>
            <person name="Zhang B."/>
            <person name="Ji P."/>
            <person name="Sakyi L.B."/>
            <person name="Cui X."/>
            <person name="Yuan T."/>
            <person name="Jiang B."/>
            <person name="Yang W."/>
            <person name="Lam T.T.-Y."/>
            <person name="Chang Q."/>
            <person name="Ding S."/>
            <person name="Wang X."/>
            <person name="Zhu J."/>
            <person name="Ruan X."/>
            <person name="Zhao L."/>
            <person name="Wei J."/>
            <person name="Que T."/>
            <person name="Du C."/>
            <person name="Cheng J."/>
            <person name="Dai P."/>
            <person name="Han X."/>
            <person name="Huang E."/>
            <person name="Gao Y."/>
            <person name="Liu J."/>
            <person name="Shao H."/>
            <person name="Ye R."/>
            <person name="Li L."/>
            <person name="Wei W."/>
            <person name="Wang X."/>
            <person name="Wang C."/>
            <person name="Yang T."/>
            <person name="Huo Q."/>
            <person name="Li W."/>
            <person name="Guo W."/>
            <person name="Chen H."/>
            <person name="Zhou L."/>
            <person name="Ni X."/>
            <person name="Tian J."/>
            <person name="Zhou Y."/>
            <person name="Sheng Y."/>
            <person name="Liu T."/>
            <person name="Pan Y."/>
            <person name="Xia L."/>
            <person name="Li J."/>
            <person name="Zhao F."/>
            <person name="Cao W."/>
        </authorList>
    </citation>
    <scope>NUCLEOTIDE SEQUENCE</scope>
    <source>
        <tissue evidence="1">Larvae</tissue>
    </source>
</reference>
<evidence type="ECO:0000313" key="2">
    <source>
        <dbReference type="Proteomes" id="UP000821845"/>
    </source>
</evidence>
<organism evidence="1 2">
    <name type="scientific">Hyalomma asiaticum</name>
    <name type="common">Tick</name>
    <dbReference type="NCBI Taxonomy" id="266040"/>
    <lineage>
        <taxon>Eukaryota</taxon>
        <taxon>Metazoa</taxon>
        <taxon>Ecdysozoa</taxon>
        <taxon>Arthropoda</taxon>
        <taxon>Chelicerata</taxon>
        <taxon>Arachnida</taxon>
        <taxon>Acari</taxon>
        <taxon>Parasitiformes</taxon>
        <taxon>Ixodida</taxon>
        <taxon>Ixodoidea</taxon>
        <taxon>Ixodidae</taxon>
        <taxon>Hyalomminae</taxon>
        <taxon>Hyalomma</taxon>
    </lineage>
</organism>
<protein>
    <submittedName>
        <fullName evidence="1">Uncharacterized protein</fullName>
    </submittedName>
</protein>
<keyword evidence="2" id="KW-1185">Reference proteome</keyword>
<comment type="caution">
    <text evidence="1">The sequence shown here is derived from an EMBL/GenBank/DDBJ whole genome shotgun (WGS) entry which is preliminary data.</text>
</comment>
<name>A0ACB7S227_HYAAI</name>
<evidence type="ECO:0000313" key="1">
    <source>
        <dbReference type="EMBL" id="KAH6928948.1"/>
    </source>
</evidence>